<dbReference type="InterPro" id="IPR050248">
    <property type="entry name" value="Polysacc_deacetylase_ArnD"/>
</dbReference>
<evidence type="ECO:0000313" key="2">
    <source>
        <dbReference type="EMBL" id="GGN84989.1"/>
    </source>
</evidence>
<accession>A0ABQ2KLR9</accession>
<dbReference type="Gene3D" id="3.20.20.370">
    <property type="entry name" value="Glycoside hydrolase/deacetylase"/>
    <property type="match status" value="1"/>
</dbReference>
<organism evidence="2 3">
    <name type="scientific">Nocardia rhizosphaerihabitans</name>
    <dbReference type="NCBI Taxonomy" id="1691570"/>
    <lineage>
        <taxon>Bacteria</taxon>
        <taxon>Bacillati</taxon>
        <taxon>Actinomycetota</taxon>
        <taxon>Actinomycetes</taxon>
        <taxon>Mycobacteriales</taxon>
        <taxon>Nocardiaceae</taxon>
        <taxon>Nocardia</taxon>
    </lineage>
</organism>
<dbReference type="PANTHER" id="PTHR10587">
    <property type="entry name" value="GLYCOSYL TRANSFERASE-RELATED"/>
    <property type="match status" value="1"/>
</dbReference>
<evidence type="ECO:0000313" key="3">
    <source>
        <dbReference type="Proteomes" id="UP000658127"/>
    </source>
</evidence>
<proteinExistence type="predicted"/>
<dbReference type="Proteomes" id="UP000658127">
    <property type="component" value="Unassembled WGS sequence"/>
</dbReference>
<name>A0ABQ2KLR9_9NOCA</name>
<dbReference type="InterPro" id="IPR002509">
    <property type="entry name" value="NODB_dom"/>
</dbReference>
<sequence>MIGKGWIVQDNGLSRRRLFGVCTAFAASVITGCTAAQGDSAPVPPGRAAVEPLTAQPISTAITPPATVPPAVSPAAIAARHAGAQPHTWGVALPGITSSFPTAGKQLALTFDACGGPGNSQLDQALIDLLIAEQVPATLFLNKRWIDADPTRVQRLAENPLFEIASHGVAHKPLSVTGRAAYNIPGTVSAEEAVHEVWANHERITELTGKPPRFFRAGTAHYDDVAVAIVNELGETPLGFTINADFGATASAAQVRRAMSAAIPGGIALAHMHRPKSGTAAGMAAAIPALRSAGYTFVHL</sequence>
<comment type="caution">
    <text evidence="2">The sequence shown here is derived from an EMBL/GenBank/DDBJ whole genome shotgun (WGS) entry which is preliminary data.</text>
</comment>
<feature type="domain" description="NodB homology" evidence="1">
    <location>
        <begin position="105"/>
        <end position="298"/>
    </location>
</feature>
<reference evidence="3" key="1">
    <citation type="journal article" date="2019" name="Int. J. Syst. Evol. Microbiol.">
        <title>The Global Catalogue of Microorganisms (GCM) 10K type strain sequencing project: providing services to taxonomists for standard genome sequencing and annotation.</title>
        <authorList>
            <consortium name="The Broad Institute Genomics Platform"/>
            <consortium name="The Broad Institute Genome Sequencing Center for Infectious Disease"/>
            <person name="Wu L."/>
            <person name="Ma J."/>
        </authorList>
    </citation>
    <scope>NUCLEOTIDE SEQUENCE [LARGE SCALE GENOMIC DNA]</scope>
    <source>
        <strain evidence="3">CGMCC 4.7329</strain>
    </source>
</reference>
<dbReference type="RefSeq" id="WP_229739954.1">
    <property type="nucleotide sequence ID" value="NZ_BMNE01000004.1"/>
</dbReference>
<gene>
    <name evidence="2" type="ORF">GCM10011610_38960</name>
</gene>
<protein>
    <recommendedName>
        <fullName evidence="1">NodB homology domain-containing protein</fullName>
    </recommendedName>
</protein>
<dbReference type="Pfam" id="PF01522">
    <property type="entry name" value="Polysacc_deac_1"/>
    <property type="match status" value="1"/>
</dbReference>
<dbReference type="PANTHER" id="PTHR10587:SF134">
    <property type="entry name" value="SECRETED PROTEIN"/>
    <property type="match status" value="1"/>
</dbReference>
<keyword evidence="3" id="KW-1185">Reference proteome</keyword>
<dbReference type="PROSITE" id="PS51677">
    <property type="entry name" value="NODB"/>
    <property type="match status" value="1"/>
</dbReference>
<evidence type="ECO:0000259" key="1">
    <source>
        <dbReference type="PROSITE" id="PS51677"/>
    </source>
</evidence>
<dbReference type="EMBL" id="BMNE01000004">
    <property type="protein sequence ID" value="GGN84989.1"/>
    <property type="molecule type" value="Genomic_DNA"/>
</dbReference>
<dbReference type="SUPFAM" id="SSF88713">
    <property type="entry name" value="Glycoside hydrolase/deacetylase"/>
    <property type="match status" value="1"/>
</dbReference>
<dbReference type="InterPro" id="IPR011330">
    <property type="entry name" value="Glyco_hydro/deAcase_b/a-brl"/>
</dbReference>
<dbReference type="PROSITE" id="PS51257">
    <property type="entry name" value="PROKAR_LIPOPROTEIN"/>
    <property type="match status" value="1"/>
</dbReference>